<evidence type="ECO:0000256" key="3">
    <source>
        <dbReference type="SAM" id="SignalP"/>
    </source>
</evidence>
<keyword evidence="5" id="KW-1185">Reference proteome</keyword>
<name>A0ABN3B7E8_9MICO</name>
<organism evidence="4 5">
    <name type="scientific">Leucobacter alluvii</name>
    <dbReference type="NCBI Taxonomy" id="340321"/>
    <lineage>
        <taxon>Bacteria</taxon>
        <taxon>Bacillati</taxon>
        <taxon>Actinomycetota</taxon>
        <taxon>Actinomycetes</taxon>
        <taxon>Micrococcales</taxon>
        <taxon>Microbacteriaceae</taxon>
        <taxon>Leucobacter</taxon>
    </lineage>
</organism>
<feature type="compositionally biased region" description="Low complexity" evidence="2">
    <location>
        <begin position="282"/>
        <end position="291"/>
    </location>
</feature>
<proteinExistence type="predicted"/>
<feature type="compositionally biased region" description="Low complexity" evidence="2">
    <location>
        <begin position="200"/>
        <end position="218"/>
    </location>
</feature>
<evidence type="ECO:0008006" key="6">
    <source>
        <dbReference type="Google" id="ProtNLM"/>
    </source>
</evidence>
<feature type="region of interest" description="Disordered" evidence="2">
    <location>
        <begin position="199"/>
        <end position="220"/>
    </location>
</feature>
<comment type="caution">
    <text evidence="4">The sequence shown here is derived from an EMBL/GenBank/DDBJ whole genome shotgun (WGS) entry which is preliminary data.</text>
</comment>
<evidence type="ECO:0000313" key="4">
    <source>
        <dbReference type="EMBL" id="GAA2189562.1"/>
    </source>
</evidence>
<gene>
    <name evidence="4" type="ORF">GCM10009786_23160</name>
</gene>
<feature type="chain" id="PRO_5047278648" description="Lytic transglycosylase domain-containing protein" evidence="3">
    <location>
        <begin position="30"/>
        <end position="410"/>
    </location>
</feature>
<dbReference type="InterPro" id="IPR023346">
    <property type="entry name" value="Lysozyme-like_dom_sf"/>
</dbReference>
<evidence type="ECO:0000313" key="5">
    <source>
        <dbReference type="Proteomes" id="UP001501084"/>
    </source>
</evidence>
<dbReference type="EMBL" id="BAAAOP010000012">
    <property type="protein sequence ID" value="GAA2189562.1"/>
    <property type="molecule type" value="Genomic_DNA"/>
</dbReference>
<keyword evidence="1" id="KW-0175">Coiled coil</keyword>
<evidence type="ECO:0000256" key="1">
    <source>
        <dbReference type="SAM" id="Coils"/>
    </source>
</evidence>
<keyword evidence="3" id="KW-0732">Signal</keyword>
<feature type="signal peptide" evidence="3">
    <location>
        <begin position="1"/>
        <end position="29"/>
    </location>
</feature>
<reference evidence="4 5" key="1">
    <citation type="journal article" date="2019" name="Int. J. Syst. Evol. Microbiol.">
        <title>The Global Catalogue of Microorganisms (GCM) 10K type strain sequencing project: providing services to taxonomists for standard genome sequencing and annotation.</title>
        <authorList>
            <consortium name="The Broad Institute Genomics Platform"/>
            <consortium name="The Broad Institute Genome Sequencing Center for Infectious Disease"/>
            <person name="Wu L."/>
            <person name="Ma J."/>
        </authorList>
    </citation>
    <scope>NUCLEOTIDE SEQUENCE [LARGE SCALE GENOMIC DNA]</scope>
    <source>
        <strain evidence="4 5">JCM 14919</strain>
    </source>
</reference>
<sequence>MRHHRSIRGALIAGLAASLVLAGTIPAIAVDGSASDYATWSEVRAAQDSEAAAEAEYARLQRALQQSSDEATAATSAAASAHGRAREAREAVEAAVAREAALQSRIEQAEQSFGDNDEAVGRMVSWMYTNGTGLASASALATASDPEEFMAKFSMSSQVSGTWNGIAERAKTEVNSAASLHDQAADAKRERERLADEAEAAAASADRAQQDSDAAVARAGERSETMYAQLAALRGTTAEAERQYQIGLQVAEQAAEQERQREEAARQQEERDRTANPPAEPPAGGSESPGGTDPGTGGGDPAGGVGVDPAGAQAHARSSLGAYGWGDDQFSCLVPLWNGESGWRADALNPYSGAYGIPQSLPAEKMATAGPDWRTNGNTQVDWGLAYIQAAYGSPCAAWGAWQARDPHWY</sequence>
<evidence type="ECO:0000256" key="2">
    <source>
        <dbReference type="SAM" id="MobiDB-lite"/>
    </source>
</evidence>
<feature type="coiled-coil region" evidence="1">
    <location>
        <begin position="43"/>
        <end position="112"/>
    </location>
</feature>
<dbReference type="SUPFAM" id="SSF53955">
    <property type="entry name" value="Lysozyme-like"/>
    <property type="match status" value="1"/>
</dbReference>
<protein>
    <recommendedName>
        <fullName evidence="6">Lytic transglycosylase domain-containing protein</fullName>
    </recommendedName>
</protein>
<dbReference type="Proteomes" id="UP001501084">
    <property type="component" value="Unassembled WGS sequence"/>
</dbReference>
<accession>A0ABN3B7E8</accession>
<dbReference type="Gene3D" id="6.10.250.3150">
    <property type="match status" value="1"/>
</dbReference>
<feature type="region of interest" description="Disordered" evidence="2">
    <location>
        <begin position="255"/>
        <end position="312"/>
    </location>
</feature>
<feature type="compositionally biased region" description="Gly residues" evidence="2">
    <location>
        <begin position="292"/>
        <end position="306"/>
    </location>
</feature>
<dbReference type="RefSeq" id="WP_346058415.1">
    <property type="nucleotide sequence ID" value="NZ_BAAAOP010000012.1"/>
</dbReference>
<feature type="compositionally biased region" description="Basic and acidic residues" evidence="2">
    <location>
        <begin position="256"/>
        <end position="274"/>
    </location>
</feature>